<feature type="region of interest" description="Disordered" evidence="1">
    <location>
        <begin position="604"/>
        <end position="729"/>
    </location>
</feature>
<feature type="compositionally biased region" description="Basic residues" evidence="1">
    <location>
        <begin position="1041"/>
        <end position="1051"/>
    </location>
</feature>
<feature type="compositionally biased region" description="Basic and acidic residues" evidence="1">
    <location>
        <begin position="1070"/>
        <end position="1083"/>
    </location>
</feature>
<feature type="compositionally biased region" description="Basic and acidic residues" evidence="1">
    <location>
        <begin position="1199"/>
        <end position="1209"/>
    </location>
</feature>
<feature type="compositionally biased region" description="Polar residues" evidence="1">
    <location>
        <begin position="1"/>
        <end position="28"/>
    </location>
</feature>
<feature type="compositionally biased region" description="Basic and acidic residues" evidence="1">
    <location>
        <begin position="1112"/>
        <end position="1128"/>
    </location>
</feature>
<sequence>MNSPASPVQGSPAPSISQGTRSRGNTFTALMGSIRRSGSRSNLKDSAAAANNSSMSNTYSHSGEPSSGSTRGHGGSGSTASTSMFPSLGLGIREFGSKSSGAKGRDGSFGSNRMAEDDGYVPYNGPVEPPPSASRFESTALDHRLGGDLLPPIQASFGPTFGQQLRASAAFSPPNSTYDTEARSRSLSASTPTAQRAGPARNSPQPRPNFPPPSSPLPSLPTTPAFVFPRSSPRQPNTTPTASQALSPSPFIDETPRQMNAMTMAQRYSQPYSRPAEASARGLVPWALPPIVSHRPASPKLLDSPLTGDVENFHRRPSIGTGLPTAYIHSSADRPTNLDTAPYLPAALAFDRSTNPSQPALDASNLNAAAFRPAIVGWAKPATTSYPMGSQPDGHRDLYSSPAKSGLGSQAPSSVHSGHSSEALDASYHYSKDHPYDRSAVGGHSAQTSMTSLRTFPSSGGAHGAGSKARSHGGTPSSQRHRRGEHSFGHGSASSAAGLAYSESAAASSVHGGTASSAMPNPASLSSVSSEDIAQLENSARAAKSLGSGPASKSVSAGLATGRKPRNVASVPDLRAPPIVKIDVPEPQTQSGDSDLVEVTVSPDATVSSQLEPKAAEIRRVETPTGSVSMLQDLASHRPQAPLSPIPSSLASPNTGRLGEESSPSARELNSNNGDASTPFQSSRSNGSRSDSNITTSASPGRRQEQGRARQLVHSEAVPRTPSPQDVETASMRERNMAKAKFHLLQQLHLEELILHSVEFAGVLEPASGCDAVFRPRPTLKSRGSDPSRRYQVPSLPERSSASSSGHGTHSTVGPLEAGFERHRARPGSHWNTAQAHRRTKTEGTLVDTGVPVHLAHLFGTDQRNAALQSARQPFFHHRMPPEPPGTAPKQSAGPVRSAAALVATPVAWCSAPDDVSVAAVSEFGTIDSAPKFATLPIEKRPQHTNGEVELVYRMRSMPVGAQQPVTPETPRERKRSTRRLRKQPSTPDLTHSGSSPEIDELETPDLSTVIAEGVWLDEQRAKWREQYRKSLDASPAIASWRRRSRSRSRSMSRTLNELPRGAEPTFYDQYRKNGSSHDDAALDPRGGVLAKLQGKYKGSDASSRGRVARQAIDDDRKFREKQQDQTLRHSRSSPQLRRLADERRDAPLPPLPTSSRRAPAGVGLNQEAELSGNRSESPEIPTSFQPFSRRRVASLGKDSARKAAALEKAHRRNRSASLSPERLSNQDVAGTRSRKQSLIGLFSRKNRSPVGIRTSQPYTEHRYRNSTASASRKRVHRNSASWDRAVQTDSPVHLTGEERLKTLQTEKGARDSKFVVTDVPVVIATSNDNRRSTAASYSGQAVPSRGGTFQFPGPSGGAVDGHLTGLAIGSPPASQVQDSIIDAYSSEAPALTTAGRHPTTPSYHRQTDSSDLRAMLRNAHRQESEMSDDYGTGLASLPAPPRRRVQPAGSEGRHDNQGRFDLPSASAQQPRTPLQQHPFNTPQFTVPPTPLTGAAFAIQERSTSALSGSDRATPVSHIAGSHSGSVGSGQREPNGPRSGSSADSYDTRPGSGAREVWMMDSESREEEDEAQFQGLFFMPPRSEGSIPRSPHIRDGRPMGSLSGSRVTLGLQREAFEQIDDEVEDSAEEMQPISEEQFHQLGASRASSGISHQVPILLSSGSSPGEEKLRDDSPVEDTTSTVGHSASLTPFATRQGIVPDSFTASSSNARIRSPSTTSSAAAAASVQGGPGVRVGHVAATEQIPQVVERSSMSRSSSSTGQQRRFRRGPAGSTASDSQSLFASTFTDEFPESIMVHPNTSAVEEADLDDGEEGPLREGRLLSFASHVGEVGMYEDDLGTPRP</sequence>
<feature type="compositionally biased region" description="Basic residues" evidence="1">
    <location>
        <begin position="973"/>
        <end position="983"/>
    </location>
</feature>
<feature type="compositionally biased region" description="Polar residues" evidence="1">
    <location>
        <begin position="984"/>
        <end position="996"/>
    </location>
</feature>
<feature type="compositionally biased region" description="Polar residues" evidence="1">
    <location>
        <begin position="1216"/>
        <end position="1229"/>
    </location>
</feature>
<feature type="region of interest" description="Disordered" evidence="1">
    <location>
        <begin position="386"/>
        <end position="421"/>
    </location>
</feature>
<feature type="compositionally biased region" description="Low complexity" evidence="1">
    <location>
        <begin position="1749"/>
        <end position="1762"/>
    </location>
</feature>
<evidence type="ECO:0000256" key="1">
    <source>
        <dbReference type="SAM" id="MobiDB-lite"/>
    </source>
</evidence>
<feature type="region of interest" description="Disordered" evidence="1">
    <location>
        <begin position="1503"/>
        <end position="1604"/>
    </location>
</feature>
<comment type="caution">
    <text evidence="2">The sequence shown here is derived from an EMBL/GenBank/DDBJ whole genome shotgun (WGS) entry which is preliminary data.</text>
</comment>
<keyword evidence="3" id="KW-1185">Reference proteome</keyword>
<feature type="compositionally biased region" description="Polar residues" evidence="1">
    <location>
        <begin position="407"/>
        <end position="420"/>
    </location>
</feature>
<reference evidence="2" key="2">
    <citation type="journal article" date="2019" name="IMA Fungus">
        <title>Genome sequencing and comparison of five Tilletia species to identify candidate genes for the detection of regulated species infecting wheat.</title>
        <authorList>
            <person name="Nguyen H.D.T."/>
            <person name="Sultana T."/>
            <person name="Kesanakurti P."/>
            <person name="Hambleton S."/>
        </authorList>
    </citation>
    <scope>NUCLEOTIDE SEQUENCE</scope>
    <source>
        <strain evidence="2">DAOMC 236416</strain>
    </source>
</reference>
<dbReference type="Proteomes" id="UP000077521">
    <property type="component" value="Unassembled WGS sequence"/>
</dbReference>
<feature type="region of interest" description="Disordered" evidence="1">
    <location>
        <begin position="1"/>
        <end position="135"/>
    </location>
</feature>
<organism evidence="2 3">
    <name type="scientific">Tilletia indica</name>
    <dbReference type="NCBI Taxonomy" id="43049"/>
    <lineage>
        <taxon>Eukaryota</taxon>
        <taxon>Fungi</taxon>
        <taxon>Dikarya</taxon>
        <taxon>Basidiomycota</taxon>
        <taxon>Ustilaginomycotina</taxon>
        <taxon>Exobasidiomycetes</taxon>
        <taxon>Tilletiales</taxon>
        <taxon>Tilletiaceae</taxon>
        <taxon>Tilletia</taxon>
    </lineage>
</organism>
<feature type="region of interest" description="Disordered" evidence="1">
    <location>
        <begin position="170"/>
        <end position="254"/>
    </location>
</feature>
<protein>
    <submittedName>
        <fullName evidence="2">Uncharacterized protein</fullName>
    </submittedName>
</protein>
<feature type="compositionally biased region" description="Pro residues" evidence="1">
    <location>
        <begin position="205"/>
        <end position="221"/>
    </location>
</feature>
<evidence type="ECO:0000313" key="2">
    <source>
        <dbReference type="EMBL" id="KAE8258958.1"/>
    </source>
</evidence>
<feature type="compositionally biased region" description="Polar residues" evidence="1">
    <location>
        <begin position="1173"/>
        <end position="1187"/>
    </location>
</feature>
<feature type="region of interest" description="Disordered" evidence="1">
    <location>
        <begin position="1037"/>
        <end position="1285"/>
    </location>
</feature>
<feature type="compositionally biased region" description="Low complexity" evidence="1">
    <location>
        <begin position="641"/>
        <end position="653"/>
    </location>
</feature>
<feature type="compositionally biased region" description="Low complexity" evidence="1">
    <location>
        <begin position="800"/>
        <end position="812"/>
    </location>
</feature>
<feature type="region of interest" description="Disordered" evidence="1">
    <location>
        <begin position="451"/>
        <end position="495"/>
    </location>
</feature>
<accession>A0A177TXU2</accession>
<feature type="region of interest" description="Disordered" evidence="1">
    <location>
        <begin position="1623"/>
        <end position="1783"/>
    </location>
</feature>
<feature type="compositionally biased region" description="Polar residues" evidence="1">
    <location>
        <begin position="173"/>
        <end position="194"/>
    </location>
</feature>
<feature type="region of interest" description="Disordered" evidence="1">
    <location>
        <begin position="771"/>
        <end position="843"/>
    </location>
</feature>
<proteinExistence type="predicted"/>
<feature type="region of interest" description="Disordered" evidence="1">
    <location>
        <begin position="1422"/>
        <end position="1491"/>
    </location>
</feature>
<evidence type="ECO:0000313" key="3">
    <source>
        <dbReference type="Proteomes" id="UP000077521"/>
    </source>
</evidence>
<feature type="region of interest" description="Disordered" evidence="1">
    <location>
        <begin position="511"/>
        <end position="574"/>
    </location>
</feature>
<feature type="compositionally biased region" description="Polar residues" evidence="1">
    <location>
        <begin position="1676"/>
        <end position="1692"/>
    </location>
</feature>
<feature type="compositionally biased region" description="Polar residues" evidence="1">
    <location>
        <begin position="1466"/>
        <end position="1485"/>
    </location>
</feature>
<feature type="compositionally biased region" description="Polar residues" evidence="1">
    <location>
        <begin position="662"/>
        <end position="681"/>
    </location>
</feature>
<feature type="compositionally biased region" description="Low complexity" evidence="1">
    <location>
        <begin position="1713"/>
        <end position="1725"/>
    </location>
</feature>
<feature type="compositionally biased region" description="Low complexity" evidence="1">
    <location>
        <begin position="465"/>
        <end position="474"/>
    </location>
</feature>
<feature type="compositionally biased region" description="Polar residues" evidence="1">
    <location>
        <begin position="232"/>
        <end position="247"/>
    </location>
</feature>
<feature type="region of interest" description="Disordered" evidence="1">
    <location>
        <begin position="958"/>
        <end position="1004"/>
    </location>
</feature>
<feature type="region of interest" description="Disordered" evidence="1">
    <location>
        <begin position="1392"/>
        <end position="1411"/>
    </location>
</feature>
<name>A0A177TXU2_9BASI</name>
<feature type="compositionally biased region" description="Low complexity" evidence="1">
    <location>
        <begin position="682"/>
        <end position="693"/>
    </location>
</feature>
<feature type="compositionally biased region" description="Polar residues" evidence="1">
    <location>
        <begin position="514"/>
        <end position="538"/>
    </location>
</feature>
<gene>
    <name evidence="2" type="ORF">A4X13_0g1334</name>
</gene>
<reference evidence="2" key="1">
    <citation type="submission" date="2016-04" db="EMBL/GenBank/DDBJ databases">
        <authorList>
            <person name="Nguyen H.D."/>
            <person name="Samba Siva P."/>
            <person name="Cullis J."/>
            <person name="Levesque C.A."/>
            <person name="Hambleton S."/>
        </authorList>
    </citation>
    <scope>NUCLEOTIDE SEQUENCE</scope>
    <source>
        <strain evidence="2">DAOMC 236416</strain>
    </source>
</reference>
<feature type="compositionally biased region" description="Low complexity" evidence="1">
    <location>
        <begin position="46"/>
        <end position="57"/>
    </location>
</feature>
<dbReference type="EMBL" id="LWDF02000051">
    <property type="protein sequence ID" value="KAE8258958.1"/>
    <property type="molecule type" value="Genomic_DNA"/>
</dbReference>
<feature type="compositionally biased region" description="Polar residues" evidence="1">
    <location>
        <begin position="1772"/>
        <end position="1783"/>
    </location>
</feature>